<evidence type="ECO:0000313" key="1">
    <source>
        <dbReference type="EMBL" id="KST70086.1"/>
    </source>
</evidence>
<comment type="caution">
    <text evidence="2">The sequence shown here is derived from an EMBL/GenBank/DDBJ whole genome shotgun (WGS) entry which is preliminary data.</text>
</comment>
<accession>A0A0V7ZZZ5</accession>
<dbReference type="EMBL" id="LMTZ01000005">
    <property type="protein sequence ID" value="KST70086.1"/>
    <property type="molecule type" value="Genomic_DNA"/>
</dbReference>
<keyword evidence="3" id="KW-1185">Reference proteome</keyword>
<dbReference type="Proteomes" id="UP000053372">
    <property type="component" value="Unassembled WGS sequence"/>
</dbReference>
<proteinExistence type="predicted"/>
<dbReference type="EMBL" id="LMTZ01000004">
    <property type="protein sequence ID" value="KST70117.1"/>
    <property type="molecule type" value="Genomic_DNA"/>
</dbReference>
<gene>
    <name evidence="1" type="ORF">BC008_06410</name>
    <name evidence="2" type="ORF">BC008_06580</name>
</gene>
<dbReference type="OrthoDB" id="488372at2"/>
<name>A0A0V7ZZZ5_9CYAN</name>
<dbReference type="AlphaFoldDB" id="A0A0V7ZZZ5"/>
<reference evidence="2 3" key="1">
    <citation type="journal article" date="2015" name="Genome Announc.">
        <title>Draft Genome of the Euendolithic (true boring) Cyanobacterium Mastigocoleus testarum strain BC008.</title>
        <authorList>
            <person name="Guida B.S."/>
            <person name="Garcia-Pichel F."/>
        </authorList>
    </citation>
    <scope>NUCLEOTIDE SEQUENCE [LARGE SCALE GENOMIC DNA]</scope>
    <source>
        <strain evidence="2 3">BC008</strain>
    </source>
</reference>
<sequence>MTEMTNIPSNLPFLESICWQITNVYEFTPEEMLSCYERGWKYKSLFNNLEGDELEFIKKIADIYDSWLKVEL</sequence>
<organism evidence="2 3">
    <name type="scientific">Mastigocoleus testarum BC008</name>
    <dbReference type="NCBI Taxonomy" id="371196"/>
    <lineage>
        <taxon>Bacteria</taxon>
        <taxon>Bacillati</taxon>
        <taxon>Cyanobacteriota</taxon>
        <taxon>Cyanophyceae</taxon>
        <taxon>Nostocales</taxon>
        <taxon>Hapalosiphonaceae</taxon>
        <taxon>Mastigocoleus</taxon>
    </lineage>
</organism>
<evidence type="ECO:0000313" key="2">
    <source>
        <dbReference type="EMBL" id="KST70117.1"/>
    </source>
</evidence>
<protein>
    <submittedName>
        <fullName evidence="2">Uncharacterized protein</fullName>
    </submittedName>
</protein>
<evidence type="ECO:0000313" key="3">
    <source>
        <dbReference type="Proteomes" id="UP000053372"/>
    </source>
</evidence>